<dbReference type="Proteomes" id="UP001589610">
    <property type="component" value="Unassembled WGS sequence"/>
</dbReference>
<keyword evidence="3" id="KW-1185">Reference proteome</keyword>
<protein>
    <submittedName>
        <fullName evidence="2">DUF2630 family protein</fullName>
    </submittedName>
</protein>
<gene>
    <name evidence="2" type="ORF">ACFFRH_12975</name>
</gene>
<evidence type="ECO:0000313" key="2">
    <source>
        <dbReference type="EMBL" id="MFB9676402.1"/>
    </source>
</evidence>
<evidence type="ECO:0000256" key="1">
    <source>
        <dbReference type="SAM" id="MobiDB-lite"/>
    </source>
</evidence>
<dbReference type="Pfam" id="PF10944">
    <property type="entry name" value="DUF2630"/>
    <property type="match status" value="1"/>
</dbReference>
<reference evidence="2 3" key="1">
    <citation type="submission" date="2024-09" db="EMBL/GenBank/DDBJ databases">
        <authorList>
            <person name="Sun Q."/>
            <person name="Mori K."/>
        </authorList>
    </citation>
    <scope>NUCLEOTIDE SEQUENCE [LARGE SCALE GENOMIC DNA]</scope>
    <source>
        <strain evidence="2 3">JCM 3028</strain>
    </source>
</reference>
<dbReference type="InterPro" id="IPR020311">
    <property type="entry name" value="Uncharacterised_Rv0898c"/>
</dbReference>
<sequence length="81" mass="9482">MNDDNILDRITALIDREHKLRGHRADGSLEERTGHHELHAVEVELDQCWDLLRQRRAKRDFGGDPDEAVPRSASVVEHYWQ</sequence>
<accession>A0ABV5TBF3</accession>
<name>A0ABV5TBF3_9ACTN</name>
<evidence type="ECO:0000313" key="3">
    <source>
        <dbReference type="Proteomes" id="UP001589610"/>
    </source>
</evidence>
<organism evidence="2 3">
    <name type="scientific">Streptosporangium vulgare</name>
    <dbReference type="NCBI Taxonomy" id="46190"/>
    <lineage>
        <taxon>Bacteria</taxon>
        <taxon>Bacillati</taxon>
        <taxon>Actinomycetota</taxon>
        <taxon>Actinomycetes</taxon>
        <taxon>Streptosporangiales</taxon>
        <taxon>Streptosporangiaceae</taxon>
        <taxon>Streptosporangium</taxon>
    </lineage>
</organism>
<feature type="region of interest" description="Disordered" evidence="1">
    <location>
        <begin position="60"/>
        <end position="81"/>
    </location>
</feature>
<dbReference type="RefSeq" id="WP_386156438.1">
    <property type="nucleotide sequence ID" value="NZ_JBHMBS010000005.1"/>
</dbReference>
<comment type="caution">
    <text evidence="2">The sequence shown here is derived from an EMBL/GenBank/DDBJ whole genome shotgun (WGS) entry which is preliminary data.</text>
</comment>
<dbReference type="EMBL" id="JBHMBS010000005">
    <property type="protein sequence ID" value="MFB9676402.1"/>
    <property type="molecule type" value="Genomic_DNA"/>
</dbReference>
<proteinExistence type="predicted"/>